<keyword evidence="7" id="KW-0804">Transcription</keyword>
<keyword evidence="3" id="KW-0863">Zinc-finger</keyword>
<evidence type="ECO:0000256" key="5">
    <source>
        <dbReference type="ARBA" id="ARBA00023015"/>
    </source>
</evidence>
<dbReference type="AlphaFoldDB" id="A0A8C3XQB2"/>
<evidence type="ECO:0000256" key="4">
    <source>
        <dbReference type="ARBA" id="ARBA00022833"/>
    </source>
</evidence>
<dbReference type="GO" id="GO:0004879">
    <property type="term" value="F:nuclear receptor activity"/>
    <property type="evidence" value="ECO:0007669"/>
    <property type="project" value="TreeGrafter"/>
</dbReference>
<protein>
    <recommendedName>
        <fullName evidence="10">Nuclear receptor domain-containing protein</fullName>
    </recommendedName>
</protein>
<keyword evidence="2" id="KW-0479">Metal-binding</keyword>
<evidence type="ECO:0000256" key="3">
    <source>
        <dbReference type="ARBA" id="ARBA00022771"/>
    </source>
</evidence>
<evidence type="ECO:0000256" key="2">
    <source>
        <dbReference type="ARBA" id="ARBA00022723"/>
    </source>
</evidence>
<evidence type="ECO:0000256" key="6">
    <source>
        <dbReference type="ARBA" id="ARBA00023125"/>
    </source>
</evidence>
<dbReference type="InterPro" id="IPR001628">
    <property type="entry name" value="Znf_hrmn_rcpt"/>
</dbReference>
<evidence type="ECO:0000256" key="9">
    <source>
        <dbReference type="ARBA" id="ARBA00023242"/>
    </source>
</evidence>
<evidence type="ECO:0000313" key="12">
    <source>
        <dbReference type="Proteomes" id="UP000694403"/>
    </source>
</evidence>
<comment type="subcellular location">
    <subcellularLocation>
        <location evidence="1">Nucleus</location>
    </subcellularLocation>
</comment>
<proteinExistence type="predicted"/>
<dbReference type="PANTHER" id="PTHR45805">
    <property type="entry name" value="NUCLEAR HORMONE RECEPTOR HR3-RELATED"/>
    <property type="match status" value="1"/>
</dbReference>
<dbReference type="SMART" id="SM00399">
    <property type="entry name" value="ZnF_C4"/>
    <property type="match status" value="1"/>
</dbReference>
<evidence type="ECO:0000256" key="1">
    <source>
        <dbReference type="ARBA" id="ARBA00004123"/>
    </source>
</evidence>
<dbReference type="GO" id="GO:0000978">
    <property type="term" value="F:RNA polymerase II cis-regulatory region sequence-specific DNA binding"/>
    <property type="evidence" value="ECO:0007669"/>
    <property type="project" value="TreeGrafter"/>
</dbReference>
<keyword evidence="6" id="KW-0238">DNA-binding</keyword>
<accession>A0A8C3XQB2</accession>
<evidence type="ECO:0000259" key="10">
    <source>
        <dbReference type="SMART" id="SM00399"/>
    </source>
</evidence>
<dbReference type="PANTHER" id="PTHR45805:SF3">
    <property type="entry name" value="NUCLEAR RECEPTOR ROR-ALPHA"/>
    <property type="match status" value="1"/>
</dbReference>
<keyword evidence="8" id="KW-0675">Receptor</keyword>
<keyword evidence="5" id="KW-0805">Transcription regulation</keyword>
<dbReference type="Proteomes" id="UP000694403">
    <property type="component" value="Unplaced"/>
</dbReference>
<reference evidence="11" key="1">
    <citation type="submission" date="2025-08" db="UniProtKB">
        <authorList>
            <consortium name="Ensembl"/>
        </authorList>
    </citation>
    <scope>IDENTIFICATION</scope>
</reference>
<dbReference type="Pfam" id="PF00105">
    <property type="entry name" value="zf-C4"/>
    <property type="match status" value="1"/>
</dbReference>
<dbReference type="Ensembl" id="ENSCSRT00000015427.1">
    <property type="protein sequence ID" value="ENSCSRP00000014799.1"/>
    <property type="gene ID" value="ENSCSRG00000011322.1"/>
</dbReference>
<name>A0A8C3XQB2_CHESE</name>
<dbReference type="Gene3D" id="3.30.50.10">
    <property type="entry name" value="Erythroid Transcription Factor GATA-1, subunit A"/>
    <property type="match status" value="1"/>
</dbReference>
<evidence type="ECO:0000256" key="7">
    <source>
        <dbReference type="ARBA" id="ARBA00023163"/>
    </source>
</evidence>
<keyword evidence="12" id="KW-1185">Reference proteome</keyword>
<dbReference type="GO" id="GO:0008270">
    <property type="term" value="F:zinc ion binding"/>
    <property type="evidence" value="ECO:0007669"/>
    <property type="project" value="UniProtKB-KW"/>
</dbReference>
<dbReference type="InterPro" id="IPR013088">
    <property type="entry name" value="Znf_NHR/GATA"/>
</dbReference>
<feature type="domain" description="Nuclear receptor" evidence="10">
    <location>
        <begin position="3"/>
        <end position="44"/>
    </location>
</feature>
<sequence>LLPPSSAGPRKQPGLGNCSIIRINRNRCQQCRFKKCLSVGMSRDGEFPPGLVGGGKGGARPCAVSGTSLSIPLFYWACGWPGCV</sequence>
<reference evidence="11" key="2">
    <citation type="submission" date="2025-09" db="UniProtKB">
        <authorList>
            <consortium name="Ensembl"/>
        </authorList>
    </citation>
    <scope>IDENTIFICATION</scope>
</reference>
<keyword evidence="9" id="KW-0539">Nucleus</keyword>
<evidence type="ECO:0000256" key="8">
    <source>
        <dbReference type="ARBA" id="ARBA00023170"/>
    </source>
</evidence>
<dbReference type="GO" id="GO:0005634">
    <property type="term" value="C:nucleus"/>
    <property type="evidence" value="ECO:0007669"/>
    <property type="project" value="UniProtKB-SubCell"/>
</dbReference>
<dbReference type="SUPFAM" id="SSF57716">
    <property type="entry name" value="Glucocorticoid receptor-like (DNA-binding domain)"/>
    <property type="match status" value="1"/>
</dbReference>
<evidence type="ECO:0000313" key="11">
    <source>
        <dbReference type="Ensembl" id="ENSCSRP00000014799.1"/>
    </source>
</evidence>
<keyword evidence="4" id="KW-0862">Zinc</keyword>
<organism evidence="11 12">
    <name type="scientific">Chelydra serpentina</name>
    <name type="common">Snapping turtle</name>
    <name type="synonym">Testudo serpentina</name>
    <dbReference type="NCBI Taxonomy" id="8475"/>
    <lineage>
        <taxon>Eukaryota</taxon>
        <taxon>Metazoa</taxon>
        <taxon>Chordata</taxon>
        <taxon>Craniata</taxon>
        <taxon>Vertebrata</taxon>
        <taxon>Euteleostomi</taxon>
        <taxon>Archelosauria</taxon>
        <taxon>Testudinata</taxon>
        <taxon>Testudines</taxon>
        <taxon>Cryptodira</taxon>
        <taxon>Durocryptodira</taxon>
        <taxon>Americhelydia</taxon>
        <taxon>Chelydroidea</taxon>
        <taxon>Chelydridae</taxon>
        <taxon>Chelydra</taxon>
    </lineage>
</organism>